<dbReference type="NCBIfam" id="TIGR02136">
    <property type="entry name" value="ptsS_2"/>
    <property type="match status" value="1"/>
</dbReference>
<evidence type="ECO:0000256" key="5">
    <source>
        <dbReference type="SAM" id="MobiDB-lite"/>
    </source>
</evidence>
<dbReference type="Proteomes" id="UP001600165">
    <property type="component" value="Unassembled WGS sequence"/>
</dbReference>
<feature type="compositionally biased region" description="Low complexity" evidence="5">
    <location>
        <begin position="31"/>
        <end position="47"/>
    </location>
</feature>
<evidence type="ECO:0000313" key="7">
    <source>
        <dbReference type="EMBL" id="MFE4105584.1"/>
    </source>
</evidence>
<organism evidence="7 8">
    <name type="scientific">Almyronema epifaneia S1</name>
    <dbReference type="NCBI Taxonomy" id="2991925"/>
    <lineage>
        <taxon>Bacteria</taxon>
        <taxon>Bacillati</taxon>
        <taxon>Cyanobacteriota</taxon>
        <taxon>Cyanophyceae</taxon>
        <taxon>Nodosilineales</taxon>
        <taxon>Nodosilineaceae</taxon>
        <taxon>Almyronema</taxon>
        <taxon>Almyronema epifaneia</taxon>
    </lineage>
</organism>
<evidence type="ECO:0000256" key="3">
    <source>
        <dbReference type="ARBA" id="ARBA00022729"/>
    </source>
</evidence>
<dbReference type="PANTHER" id="PTHR30570">
    <property type="entry name" value="PERIPLASMIC PHOSPHATE BINDING COMPONENT OF PHOSPHATE ABC TRANSPORTER"/>
    <property type="match status" value="1"/>
</dbReference>
<dbReference type="InterPro" id="IPR011862">
    <property type="entry name" value="Phos-bd"/>
</dbReference>
<comment type="similarity">
    <text evidence="1 4">Belongs to the PstS family.</text>
</comment>
<feature type="region of interest" description="Disordered" evidence="5">
    <location>
        <begin position="28"/>
        <end position="50"/>
    </location>
</feature>
<reference evidence="7 8" key="1">
    <citation type="submission" date="2024-10" db="EMBL/GenBank/DDBJ databases">
        <authorList>
            <person name="Ratan Roy A."/>
            <person name="Morales Sandoval P.H."/>
            <person name="De Los Santos Villalobos S."/>
            <person name="Chakraborty S."/>
            <person name="Mukherjee J."/>
        </authorList>
    </citation>
    <scope>NUCLEOTIDE SEQUENCE [LARGE SCALE GENOMIC DNA]</scope>
    <source>
        <strain evidence="7 8">S1</strain>
    </source>
</reference>
<dbReference type="InterPro" id="IPR050811">
    <property type="entry name" value="Phosphate_ABC_transporter"/>
</dbReference>
<dbReference type="PANTHER" id="PTHR30570:SF1">
    <property type="entry name" value="PHOSPHATE-BINDING PROTEIN PSTS"/>
    <property type="match status" value="1"/>
</dbReference>
<gene>
    <name evidence="7" type="ORF">ACFVKH_04795</name>
</gene>
<keyword evidence="2 4" id="KW-0813">Transport</keyword>
<keyword evidence="4" id="KW-0592">Phosphate transport</keyword>
<keyword evidence="8" id="KW-1185">Reference proteome</keyword>
<comment type="function">
    <text evidence="4">Involved in the system for phosphate transport across the cytoplasmic membrane.</text>
</comment>
<comment type="caution">
    <text evidence="7">The sequence shown here is derived from an EMBL/GenBank/DDBJ whole genome shotgun (WGS) entry which is preliminary data.</text>
</comment>
<dbReference type="Pfam" id="PF12849">
    <property type="entry name" value="PBP_like_2"/>
    <property type="match status" value="1"/>
</dbReference>
<keyword evidence="3 4" id="KW-0732">Signal</keyword>
<dbReference type="InterPro" id="IPR024370">
    <property type="entry name" value="PBP_domain"/>
</dbReference>
<evidence type="ECO:0000259" key="6">
    <source>
        <dbReference type="Pfam" id="PF12849"/>
    </source>
</evidence>
<feature type="chain" id="PRO_5044971471" description="Phosphate-binding protein" evidence="4">
    <location>
        <begin position="28"/>
        <end position="337"/>
    </location>
</feature>
<evidence type="ECO:0000256" key="2">
    <source>
        <dbReference type="ARBA" id="ARBA00022448"/>
    </source>
</evidence>
<proteinExistence type="inferred from homology"/>
<dbReference type="CDD" id="cd13654">
    <property type="entry name" value="PBP2_phosphate_like_2"/>
    <property type="match status" value="1"/>
</dbReference>
<name>A0ABW6IC10_9CYAN</name>
<dbReference type="Gene3D" id="3.40.190.10">
    <property type="entry name" value="Periplasmic binding protein-like II"/>
    <property type="match status" value="2"/>
</dbReference>
<dbReference type="RefSeq" id="WP_377962407.1">
    <property type="nucleotide sequence ID" value="NZ_JBHZOL010000030.1"/>
</dbReference>
<feature type="signal peptide" evidence="4">
    <location>
        <begin position="1"/>
        <end position="27"/>
    </location>
</feature>
<evidence type="ECO:0000256" key="1">
    <source>
        <dbReference type="ARBA" id="ARBA00008725"/>
    </source>
</evidence>
<sequence length="337" mass="35776">MFLNLRSMRLAYSVSLVALLAGLAACGGGETTTEGETPTDATTAAGGSELSGSIAIDGSSTVFPISEAMAEEFQRANPDVQITVGASGTGGGFEKFCNGETQISDASREVSPEEIANCQENGIEMIELPVATDALTVVVNPDNDWVECMTLEQLSTIWGPEAEGTINNWNQVDPSFPDAPLVLYGPGTDSGTFDYFTEVVNGEEGASRSDYTASEDDNVLVQGVVGDTNALGYFGYAYYYENQDDMKAVSIDSGSGCVEPSEEDVLNGTYEPLSRPLRIYVSKQALEENEAVQAFVDFYLDPANKDFVAGTGYVPLADDAYSEAQAKVESGEVKTAE</sequence>
<dbReference type="SUPFAM" id="SSF53850">
    <property type="entry name" value="Periplasmic binding protein-like II"/>
    <property type="match status" value="1"/>
</dbReference>
<protein>
    <recommendedName>
        <fullName evidence="4">Phosphate-binding protein</fullName>
    </recommendedName>
</protein>
<dbReference type="EMBL" id="JBHZOL010000030">
    <property type="protein sequence ID" value="MFE4105584.1"/>
    <property type="molecule type" value="Genomic_DNA"/>
</dbReference>
<dbReference type="PROSITE" id="PS51257">
    <property type="entry name" value="PROKAR_LIPOPROTEIN"/>
    <property type="match status" value="1"/>
</dbReference>
<accession>A0ABW6IC10</accession>
<evidence type="ECO:0000313" key="8">
    <source>
        <dbReference type="Proteomes" id="UP001600165"/>
    </source>
</evidence>
<evidence type="ECO:0000256" key="4">
    <source>
        <dbReference type="RuleBase" id="RU367119"/>
    </source>
</evidence>
<feature type="domain" description="PBP" evidence="6">
    <location>
        <begin position="44"/>
        <end position="301"/>
    </location>
</feature>